<feature type="domain" description="C2H2-type" evidence="13">
    <location>
        <begin position="724"/>
        <end position="751"/>
    </location>
</feature>
<dbReference type="InterPro" id="IPR017956">
    <property type="entry name" value="AT_hook_DNA-bd_motif"/>
</dbReference>
<dbReference type="RefSeq" id="XP_018542485.1">
    <property type="nucleotide sequence ID" value="XM_018686969.2"/>
</dbReference>
<name>A0AAJ7V9Q4_LATCA</name>
<feature type="compositionally biased region" description="Basic and acidic residues" evidence="12">
    <location>
        <begin position="470"/>
        <end position="481"/>
    </location>
</feature>
<feature type="region of interest" description="Disordered" evidence="12">
    <location>
        <begin position="1134"/>
        <end position="1159"/>
    </location>
</feature>
<feature type="compositionally biased region" description="Polar residues" evidence="12">
    <location>
        <begin position="427"/>
        <end position="436"/>
    </location>
</feature>
<keyword evidence="5 11" id="KW-0863">Zinc-finger</keyword>
<feature type="domain" description="C2H2-type" evidence="13">
    <location>
        <begin position="821"/>
        <end position="848"/>
    </location>
</feature>
<dbReference type="GO" id="GO:0005634">
    <property type="term" value="C:nucleus"/>
    <property type="evidence" value="ECO:0007669"/>
    <property type="project" value="UniProtKB-SubCell"/>
</dbReference>
<evidence type="ECO:0000256" key="7">
    <source>
        <dbReference type="ARBA" id="ARBA00023015"/>
    </source>
</evidence>
<gene>
    <name evidence="15" type="primary">si:dkeyp-84f3.9</name>
</gene>
<dbReference type="AlphaFoldDB" id="A0AAJ7V9Q4"/>
<keyword evidence="4" id="KW-0677">Repeat</keyword>
<feature type="compositionally biased region" description="Basic and acidic residues" evidence="12">
    <location>
        <begin position="269"/>
        <end position="281"/>
    </location>
</feature>
<organism evidence="14 15">
    <name type="scientific">Lates calcarifer</name>
    <name type="common">Barramundi</name>
    <name type="synonym">Holocentrus calcarifer</name>
    <dbReference type="NCBI Taxonomy" id="8187"/>
    <lineage>
        <taxon>Eukaryota</taxon>
        <taxon>Metazoa</taxon>
        <taxon>Chordata</taxon>
        <taxon>Craniata</taxon>
        <taxon>Vertebrata</taxon>
        <taxon>Euteleostomi</taxon>
        <taxon>Actinopterygii</taxon>
        <taxon>Neopterygii</taxon>
        <taxon>Teleostei</taxon>
        <taxon>Neoteleostei</taxon>
        <taxon>Acanthomorphata</taxon>
        <taxon>Carangaria</taxon>
        <taxon>Carangaria incertae sedis</taxon>
        <taxon>Centropomidae</taxon>
        <taxon>Lates</taxon>
    </lineage>
</organism>
<dbReference type="GO" id="GO:0008270">
    <property type="term" value="F:zinc ion binding"/>
    <property type="evidence" value="ECO:0007669"/>
    <property type="project" value="UniProtKB-KW"/>
</dbReference>
<dbReference type="SMART" id="SM00355">
    <property type="entry name" value="ZnF_C2H2"/>
    <property type="match status" value="12"/>
</dbReference>
<feature type="domain" description="C2H2-type" evidence="13">
    <location>
        <begin position="1034"/>
        <end position="1061"/>
    </location>
</feature>
<comment type="similarity">
    <text evidence="2">Belongs to the krueppel C2H2-type zinc-finger protein family.</text>
</comment>
<evidence type="ECO:0000313" key="14">
    <source>
        <dbReference type="Proteomes" id="UP000694890"/>
    </source>
</evidence>
<keyword evidence="6" id="KW-0862">Zinc</keyword>
<feature type="compositionally biased region" description="Basic and acidic residues" evidence="12">
    <location>
        <begin position="39"/>
        <end position="48"/>
    </location>
</feature>
<dbReference type="FunFam" id="3.30.160.60:FF:001442">
    <property type="entry name" value="zinc finger protein 696"/>
    <property type="match status" value="1"/>
</dbReference>
<dbReference type="PANTHER" id="PTHR24384">
    <property type="entry name" value="FINGER PUTATIVE TRANSCRIPTION FACTOR FAMILY-RELATED"/>
    <property type="match status" value="1"/>
</dbReference>
<feature type="region of interest" description="Disordered" evidence="12">
    <location>
        <begin position="188"/>
        <end position="224"/>
    </location>
</feature>
<dbReference type="Gene3D" id="3.30.160.60">
    <property type="entry name" value="Classic Zinc Finger"/>
    <property type="match status" value="7"/>
</dbReference>
<keyword evidence="3" id="KW-0479">Metal-binding</keyword>
<evidence type="ECO:0000256" key="9">
    <source>
        <dbReference type="ARBA" id="ARBA00023163"/>
    </source>
</evidence>
<dbReference type="GeneID" id="108890149"/>
<feature type="compositionally biased region" description="Polar residues" evidence="12">
    <location>
        <begin position="1134"/>
        <end position="1148"/>
    </location>
</feature>
<feature type="domain" description="C2H2-type" evidence="13">
    <location>
        <begin position="966"/>
        <end position="993"/>
    </location>
</feature>
<feature type="compositionally biased region" description="Basic and acidic residues" evidence="12">
    <location>
        <begin position="57"/>
        <end position="83"/>
    </location>
</feature>
<feature type="compositionally biased region" description="Polar residues" evidence="12">
    <location>
        <begin position="1079"/>
        <end position="1093"/>
    </location>
</feature>
<feature type="domain" description="C2H2-type" evidence="13">
    <location>
        <begin position="938"/>
        <end position="965"/>
    </location>
</feature>
<evidence type="ECO:0000259" key="13">
    <source>
        <dbReference type="PROSITE" id="PS50157"/>
    </source>
</evidence>
<reference evidence="15" key="1">
    <citation type="submission" date="2025-08" db="UniProtKB">
        <authorList>
            <consortium name="RefSeq"/>
        </authorList>
    </citation>
    <scope>IDENTIFICATION</scope>
    <source>
        <tissue evidence="15">Brain</tissue>
    </source>
</reference>
<sequence length="1220" mass="136234">MGSKMSFSRGSSDQNTVSELTSVTPHPRSSIHAPPDCKQTPEDKRCTEEELDPSWGEEMKLAELTETARESHSSGHLESDGHANSETVSRTNSRQSECTSSQVGMEAEPQMTPANVCSSTTDSHGQPVEVRRKRGRPRKVKPLLTEDVKDAGTIGLNAVQHKEISTTIPLPACLENHNSGHVPNAVDGPLINNSGPHTVSDGKVEDSVPALPKRRRGRPKKSEIAAFKNTFVKAAAASAPAASAHANNINGPARRLRSRGEQQPATQDGKTESDSKVEPKQTELTPSESSKTSNLQGVKRRRSKLTDQQVPAKVSRLDDSQEALSVLSNDTGCGERAETDKQVELNTDKQEADIDGKEGQCSPQLGEGQEEQTNKKEDASPQRKLRSQVAPEPEVIPSEDLNSLNLASPTQSDEPKVEQLVGMNCNEEPQSKSSLDSPKDANLENTEPSTTDIVTSSEETPKPVGSPHAVKTENIEVELDHLNPVVEPNSPKSVEYSANTTVKSEGQSTQRITFRRKRGGKRRRRISNVLVQTEKLPEGHEGSAATQQKVDSGDVDKEPESTANANVVYAKKGSKTLLKCGYCGRTFKFLSQFIIHQRIHTGERPFKCPECDKGFSKNSNLNLHLKTHRKSNIYQKCPFCKIKFSCSEYASHMEMHAHELAQDLENNKSEIRSRGNNQEDCEGFHTPVSSEKRARKVCQYCGKTFPFQSALIRHVRVHTGEKPYKCDICGKAFGQAYFLRVHELTHWSVKRYNCTRCEKSFTHYSNAKNHTCRPAGSDDGPQSSRRVKPSLTYTCHICKNVFDHLQEFNSHMRAHTGAKLYRCLYCDKLFGVLSEFNTHRNQCRGERNASSSEIKEEETMSLIQYTVPALRCSSGQNSASSLTAANCEPQKKTLQTSRKRRIANLKKPFQSTVIPAHHLSHLVSKLNKLDNRSDPRKYLCPSCGRLFRHMGRLRAHMLTHAPGQSYTCACCGKTLENWQKLWHHQRIHRQRRGRFTCPQCGQGFRFVEPYKKHMSEHPEFQWVQVRPKKVFLPYQCEQCRCRFKTLDLLFNHQICHSSTQDMHKDSTFDLSIDDHTTQTNKKTFSPSTNNHIATSHPDPGDRSSPLSPLSSYPDPVTQDSALAPMISLVQNQGLDLGKTSQRPSSTHLTQDREPSHDRTVENALGKPITPLRTVKRHTTQNASISNEESSDGIKCAVCGNAYPAISDLYHHYLQHARGQV</sequence>
<keyword evidence="10" id="KW-0539">Nucleus</keyword>
<feature type="compositionally biased region" description="Basic and acidic residues" evidence="12">
    <location>
        <begin position="1149"/>
        <end position="1159"/>
    </location>
</feature>
<evidence type="ECO:0000256" key="5">
    <source>
        <dbReference type="ARBA" id="ARBA00022771"/>
    </source>
</evidence>
<comment type="subcellular location">
    <subcellularLocation>
        <location evidence="1">Nucleus</location>
    </subcellularLocation>
</comment>
<feature type="compositionally biased region" description="Polar residues" evidence="12">
    <location>
        <begin position="443"/>
        <end position="458"/>
    </location>
</feature>
<dbReference type="FunFam" id="3.30.160.60:FF:001818">
    <property type="entry name" value="GDNF-inducible zinc finger protein 1 isoform X1"/>
    <property type="match status" value="1"/>
</dbReference>
<accession>A0AAJ7V9Q4</accession>
<dbReference type="PANTHER" id="PTHR24384:SF189">
    <property type="entry name" value="C2H2-TYPE DOMAIN-CONTAINING PROTEIN-RELATED"/>
    <property type="match status" value="1"/>
</dbReference>
<evidence type="ECO:0000256" key="2">
    <source>
        <dbReference type="ARBA" id="ARBA00006991"/>
    </source>
</evidence>
<dbReference type="PROSITE" id="PS50157">
    <property type="entry name" value="ZINC_FINGER_C2H2_2"/>
    <property type="match status" value="11"/>
</dbReference>
<feature type="compositionally biased region" description="Polar residues" evidence="12">
    <location>
        <begin position="400"/>
        <end position="412"/>
    </location>
</feature>
<feature type="domain" description="C2H2-type" evidence="13">
    <location>
        <begin position="995"/>
        <end position="1017"/>
    </location>
</feature>
<dbReference type="SUPFAM" id="SSF57667">
    <property type="entry name" value="beta-beta-alpha zinc fingers"/>
    <property type="match status" value="5"/>
</dbReference>
<feature type="domain" description="C2H2-type" evidence="13">
    <location>
        <begin position="606"/>
        <end position="633"/>
    </location>
</feature>
<dbReference type="SMART" id="SM00384">
    <property type="entry name" value="AT_hook"/>
    <property type="match status" value="2"/>
</dbReference>
<dbReference type="Pfam" id="PF00096">
    <property type="entry name" value="zf-C2H2"/>
    <property type="match status" value="4"/>
</dbReference>
<feature type="region of interest" description="Disordered" evidence="12">
    <location>
        <begin position="238"/>
        <end position="559"/>
    </location>
</feature>
<dbReference type="InterPro" id="IPR013087">
    <property type="entry name" value="Znf_C2H2_type"/>
</dbReference>
<feature type="compositionally biased region" description="Polar residues" evidence="12">
    <location>
        <begin position="1"/>
        <end position="24"/>
    </location>
</feature>
<evidence type="ECO:0000256" key="1">
    <source>
        <dbReference type="ARBA" id="ARBA00004123"/>
    </source>
</evidence>
<proteinExistence type="inferred from homology"/>
<evidence type="ECO:0000313" key="15">
    <source>
        <dbReference type="RefSeq" id="XP_018542485.1"/>
    </source>
</evidence>
<keyword evidence="9" id="KW-0804">Transcription</keyword>
<keyword evidence="7" id="KW-0805">Transcription regulation</keyword>
<evidence type="ECO:0000256" key="10">
    <source>
        <dbReference type="ARBA" id="ARBA00023242"/>
    </source>
</evidence>
<feature type="compositionally biased region" description="Polar residues" evidence="12">
    <location>
        <begin position="490"/>
        <end position="512"/>
    </location>
</feature>
<evidence type="ECO:0000256" key="12">
    <source>
        <dbReference type="SAM" id="MobiDB-lite"/>
    </source>
</evidence>
<feature type="domain" description="C2H2-type" evidence="13">
    <location>
        <begin position="696"/>
        <end position="723"/>
    </location>
</feature>
<evidence type="ECO:0000256" key="6">
    <source>
        <dbReference type="ARBA" id="ARBA00022833"/>
    </source>
</evidence>
<evidence type="ECO:0000256" key="8">
    <source>
        <dbReference type="ARBA" id="ARBA00023125"/>
    </source>
</evidence>
<feature type="compositionally biased region" description="Polar residues" evidence="12">
    <location>
        <begin position="112"/>
        <end position="124"/>
    </location>
</feature>
<dbReference type="InterPro" id="IPR036236">
    <property type="entry name" value="Znf_C2H2_sf"/>
</dbReference>
<keyword evidence="8" id="KW-0238">DNA-binding</keyword>
<feature type="compositionally biased region" description="Basic residues" evidence="12">
    <location>
        <begin position="131"/>
        <end position="141"/>
    </location>
</feature>
<feature type="domain" description="C2H2-type" evidence="13">
    <location>
        <begin position="578"/>
        <end position="605"/>
    </location>
</feature>
<feature type="compositionally biased region" description="Polar residues" evidence="12">
    <location>
        <begin position="282"/>
        <end position="296"/>
    </location>
</feature>
<dbReference type="GO" id="GO:0000981">
    <property type="term" value="F:DNA-binding transcription factor activity, RNA polymerase II-specific"/>
    <property type="evidence" value="ECO:0007669"/>
    <property type="project" value="TreeGrafter"/>
</dbReference>
<dbReference type="Proteomes" id="UP000694890">
    <property type="component" value="Linkage group LG15"/>
</dbReference>
<dbReference type="PROSITE" id="PS00028">
    <property type="entry name" value="ZINC_FINGER_C2H2_1"/>
    <property type="match status" value="10"/>
</dbReference>
<feature type="domain" description="C2H2-type" evidence="13">
    <location>
        <begin position="793"/>
        <end position="820"/>
    </location>
</feature>
<protein>
    <submittedName>
        <fullName evidence="15">Zinc finger protein 184</fullName>
    </submittedName>
</protein>
<feature type="compositionally biased region" description="Polar residues" evidence="12">
    <location>
        <begin position="84"/>
        <end position="103"/>
    </location>
</feature>
<feature type="region of interest" description="Disordered" evidence="12">
    <location>
        <begin position="1"/>
        <end position="146"/>
    </location>
</feature>
<evidence type="ECO:0000256" key="3">
    <source>
        <dbReference type="ARBA" id="ARBA00022723"/>
    </source>
</evidence>
<dbReference type="KEGG" id="lcf:108890149"/>
<feature type="compositionally biased region" description="Low complexity" evidence="12">
    <location>
        <begin position="1102"/>
        <end position="1115"/>
    </location>
</feature>
<feature type="domain" description="C2H2-type" evidence="13">
    <location>
        <begin position="752"/>
        <end position="781"/>
    </location>
</feature>
<evidence type="ECO:0000256" key="4">
    <source>
        <dbReference type="ARBA" id="ARBA00022737"/>
    </source>
</evidence>
<dbReference type="Pfam" id="PF13912">
    <property type="entry name" value="zf-C2H2_6"/>
    <property type="match status" value="1"/>
</dbReference>
<feature type="compositionally biased region" description="Basic and acidic residues" evidence="12">
    <location>
        <begin position="333"/>
        <end position="358"/>
    </location>
</feature>
<feature type="region of interest" description="Disordered" evidence="12">
    <location>
        <begin position="1079"/>
        <end position="1117"/>
    </location>
</feature>
<feature type="compositionally biased region" description="Basic residues" evidence="12">
    <location>
        <begin position="513"/>
        <end position="526"/>
    </location>
</feature>
<feature type="compositionally biased region" description="Basic and acidic residues" evidence="12">
    <location>
        <begin position="372"/>
        <end position="381"/>
    </location>
</feature>
<dbReference type="InterPro" id="IPR050752">
    <property type="entry name" value="C2H2-ZF_domain"/>
</dbReference>
<evidence type="ECO:0000256" key="11">
    <source>
        <dbReference type="PROSITE-ProRule" id="PRU00042"/>
    </source>
</evidence>
<dbReference type="FunFam" id="3.30.160.60:FF:002343">
    <property type="entry name" value="Zinc finger protein 33A"/>
    <property type="match status" value="1"/>
</dbReference>
<feature type="compositionally biased region" description="Polar residues" evidence="12">
    <location>
        <begin position="322"/>
        <end position="331"/>
    </location>
</feature>
<dbReference type="GO" id="GO:0000978">
    <property type="term" value="F:RNA polymerase II cis-regulatory region sequence-specific DNA binding"/>
    <property type="evidence" value="ECO:0007669"/>
    <property type="project" value="TreeGrafter"/>
</dbReference>